<evidence type="ECO:0000256" key="1">
    <source>
        <dbReference type="ARBA" id="ARBA00004236"/>
    </source>
</evidence>
<dbReference type="GO" id="GO:0005506">
    <property type="term" value="F:iron ion binding"/>
    <property type="evidence" value="ECO:0007669"/>
    <property type="project" value="InterPro"/>
</dbReference>
<dbReference type="GO" id="GO:0009055">
    <property type="term" value="F:electron transfer activity"/>
    <property type="evidence" value="ECO:0007669"/>
    <property type="project" value="InterPro"/>
</dbReference>
<feature type="domain" description="Cytochrome c" evidence="12">
    <location>
        <begin position="35"/>
        <end position="139"/>
    </location>
</feature>
<evidence type="ECO:0000256" key="4">
    <source>
        <dbReference type="ARBA" id="ARBA00022723"/>
    </source>
</evidence>
<feature type="signal peptide" evidence="11">
    <location>
        <begin position="1"/>
        <end position="21"/>
    </location>
</feature>
<proteinExistence type="predicted"/>
<feature type="binding site" description="covalent" evidence="9">
    <location>
        <position position="196"/>
    </location>
    <ligand>
        <name>heme c</name>
        <dbReference type="ChEBI" id="CHEBI:61717"/>
        <label>2</label>
    </ligand>
</feature>
<dbReference type="GO" id="GO:0016614">
    <property type="term" value="F:oxidoreductase activity, acting on CH-OH group of donors"/>
    <property type="evidence" value="ECO:0007669"/>
    <property type="project" value="InterPro"/>
</dbReference>
<feature type="chain" id="PRO_5016972094" evidence="11">
    <location>
        <begin position="22"/>
        <end position="418"/>
    </location>
</feature>
<keyword evidence="3 9" id="KW-0349">Heme</keyword>
<comment type="subcellular location">
    <subcellularLocation>
        <location evidence="1">Cell membrane</location>
    </subcellularLocation>
</comment>
<feature type="binding site" description="axial binding residue" evidence="10">
    <location>
        <position position="200"/>
    </location>
    <ligand>
        <name>heme c</name>
        <dbReference type="ChEBI" id="CHEBI:61717"/>
        <label>2</label>
    </ligand>
    <ligandPart>
        <name>Fe</name>
        <dbReference type="ChEBI" id="CHEBI:18248"/>
    </ligandPart>
</feature>
<feature type="binding site" description="axial binding residue" evidence="10">
    <location>
        <position position="53"/>
    </location>
    <ligand>
        <name>heme c</name>
        <dbReference type="ChEBI" id="CHEBI:61717"/>
        <label>1</label>
    </ligand>
    <ligandPart>
        <name>Fe</name>
        <dbReference type="ChEBI" id="CHEBI:18248"/>
    </ligandPart>
</feature>
<feature type="domain" description="Cytochrome c" evidence="12">
    <location>
        <begin position="304"/>
        <end position="394"/>
    </location>
</feature>
<dbReference type="AlphaFoldDB" id="A0A345ZW57"/>
<dbReference type="PANTHER" id="PTHR35008:SF8">
    <property type="entry name" value="ALCOHOL DEHYDROGENASE CYTOCHROME C SUBUNIT"/>
    <property type="match status" value="1"/>
</dbReference>
<evidence type="ECO:0000256" key="2">
    <source>
        <dbReference type="ARBA" id="ARBA00022475"/>
    </source>
</evidence>
<evidence type="ECO:0000313" key="14">
    <source>
        <dbReference type="Proteomes" id="UP000254889"/>
    </source>
</evidence>
<dbReference type="InterPro" id="IPR036909">
    <property type="entry name" value="Cyt_c-like_dom_sf"/>
</dbReference>
<dbReference type="PIRSF" id="PIRSF000018">
    <property type="entry name" value="Mb_ADH_cyt_c"/>
    <property type="match status" value="1"/>
</dbReference>
<evidence type="ECO:0000259" key="12">
    <source>
        <dbReference type="PROSITE" id="PS51007"/>
    </source>
</evidence>
<sequence>MRKHSAIAVAGAAVLILAYPAARGIADSSSPQDFAQIEHGRYLATLADCVACHTRKENGKPFAGGRPIETPFGVVVSPNITPDPQTGIGNWTEAEFDNAVRRGIRRDGARLYPAMPYTSYAKMSRDDVRAIRAYLMTLEPVRNPVVANQLPFPFDIRLSMRAWDMLFFTPGEFKPDSGKSAEWNRGAYLVTGPGHCGACHTPKNFLGGDKTDQALQGAAVQGWFAPNITGDKARGVGAMSEDDIVKLLKTGHNAITGVGGPMGEEVADASAHFKDTDLKAIAVYLKSLPGSGEPPPTPVAQNDPQMQAGQAIYRDVCSACHAIDGNGVPHLFPSLAKAPQVRAPDPTSGIRVVLRGARSVATDAEPTAPGMPSFDRQLSDAQVAAVLTYIRNSWGSAAPAVTPDQVAKQRGALANRTD</sequence>
<dbReference type="InterPro" id="IPR009056">
    <property type="entry name" value="Cyt_c-like_dom"/>
</dbReference>
<evidence type="ECO:0000313" key="13">
    <source>
        <dbReference type="EMBL" id="AXK81154.1"/>
    </source>
</evidence>
<name>A0A345ZW57_9HYPH</name>
<gene>
    <name evidence="13" type="ORF">DW352_11885</name>
</gene>
<dbReference type="Proteomes" id="UP000254889">
    <property type="component" value="Chromosome"/>
</dbReference>
<feature type="binding site" description="covalent" evidence="9">
    <location>
        <position position="52"/>
    </location>
    <ligand>
        <name>heme c</name>
        <dbReference type="ChEBI" id="CHEBI:61717"/>
        <label>1</label>
    </ligand>
</feature>
<feature type="binding site" description="covalent" evidence="9">
    <location>
        <position position="199"/>
    </location>
    <ligand>
        <name>heme c</name>
        <dbReference type="ChEBI" id="CHEBI:61717"/>
        <label>2</label>
    </ligand>
</feature>
<comment type="cofactor">
    <cofactor evidence="9">
        <name>heme c</name>
        <dbReference type="ChEBI" id="CHEBI:61717"/>
    </cofactor>
    <text evidence="9">Binds 3 heme c groups covalently per subunit.</text>
</comment>
<protein>
    <submittedName>
        <fullName evidence="13">Cytochrome c</fullName>
    </submittedName>
</protein>
<keyword evidence="2" id="KW-1003">Cell membrane</keyword>
<evidence type="ECO:0000256" key="8">
    <source>
        <dbReference type="ARBA" id="ARBA00023136"/>
    </source>
</evidence>
<organism evidence="13 14">
    <name type="scientific">Pseudolabrys taiwanensis</name>
    <dbReference type="NCBI Taxonomy" id="331696"/>
    <lineage>
        <taxon>Bacteria</taxon>
        <taxon>Pseudomonadati</taxon>
        <taxon>Pseudomonadota</taxon>
        <taxon>Alphaproteobacteria</taxon>
        <taxon>Hyphomicrobiales</taxon>
        <taxon>Xanthobacteraceae</taxon>
        <taxon>Pseudolabrys</taxon>
    </lineage>
</organism>
<dbReference type="KEGG" id="ptaw:DW352_11885"/>
<feature type="binding site" description="covalent" evidence="9">
    <location>
        <position position="320"/>
    </location>
    <ligand>
        <name>heme c</name>
        <dbReference type="ChEBI" id="CHEBI:61717"/>
        <label>3</label>
    </ligand>
</feature>
<evidence type="ECO:0000256" key="3">
    <source>
        <dbReference type="ARBA" id="ARBA00022617"/>
    </source>
</evidence>
<accession>A0A345ZW57</accession>
<keyword evidence="5 11" id="KW-0732">Signal</keyword>
<evidence type="ECO:0000256" key="6">
    <source>
        <dbReference type="ARBA" id="ARBA00022737"/>
    </source>
</evidence>
<keyword evidence="4 10" id="KW-0479">Metal-binding</keyword>
<dbReference type="PANTHER" id="PTHR35008">
    <property type="entry name" value="BLL4482 PROTEIN-RELATED"/>
    <property type="match status" value="1"/>
</dbReference>
<feature type="binding site" description="covalent" evidence="9">
    <location>
        <position position="317"/>
    </location>
    <ligand>
        <name>heme c</name>
        <dbReference type="ChEBI" id="CHEBI:61717"/>
        <label>3</label>
    </ligand>
</feature>
<dbReference type="GO" id="GO:0005886">
    <property type="term" value="C:plasma membrane"/>
    <property type="evidence" value="ECO:0007669"/>
    <property type="project" value="UniProtKB-SubCell"/>
</dbReference>
<evidence type="ECO:0000256" key="5">
    <source>
        <dbReference type="ARBA" id="ARBA00022729"/>
    </source>
</evidence>
<evidence type="ECO:0000256" key="11">
    <source>
        <dbReference type="SAM" id="SignalP"/>
    </source>
</evidence>
<keyword evidence="7 10" id="KW-0408">Iron</keyword>
<keyword evidence="8" id="KW-0472">Membrane</keyword>
<dbReference type="Gene3D" id="1.10.760.10">
    <property type="entry name" value="Cytochrome c-like domain"/>
    <property type="match status" value="3"/>
</dbReference>
<keyword evidence="6" id="KW-0677">Repeat</keyword>
<dbReference type="Pfam" id="PF00034">
    <property type="entry name" value="Cytochrom_C"/>
    <property type="match status" value="2"/>
</dbReference>
<dbReference type="GO" id="GO:0020037">
    <property type="term" value="F:heme binding"/>
    <property type="evidence" value="ECO:0007669"/>
    <property type="project" value="InterPro"/>
</dbReference>
<dbReference type="EMBL" id="CP031417">
    <property type="protein sequence ID" value="AXK81154.1"/>
    <property type="molecule type" value="Genomic_DNA"/>
</dbReference>
<dbReference type="InterPro" id="IPR051459">
    <property type="entry name" value="Cytochrome_c-type_DH"/>
</dbReference>
<dbReference type="RefSeq" id="WP_115691493.1">
    <property type="nucleotide sequence ID" value="NZ_CP031417.1"/>
</dbReference>
<dbReference type="PROSITE" id="PS51007">
    <property type="entry name" value="CYTC"/>
    <property type="match status" value="3"/>
</dbReference>
<dbReference type="InterPro" id="IPR014353">
    <property type="entry name" value="Membr-bd_ADH_cyt_c"/>
</dbReference>
<evidence type="ECO:0000256" key="7">
    <source>
        <dbReference type="ARBA" id="ARBA00023004"/>
    </source>
</evidence>
<evidence type="ECO:0000256" key="9">
    <source>
        <dbReference type="PIRSR" id="PIRSR000018-50"/>
    </source>
</evidence>
<feature type="binding site" description="covalent" evidence="9">
    <location>
        <position position="49"/>
    </location>
    <ligand>
        <name>heme c</name>
        <dbReference type="ChEBI" id="CHEBI:61717"/>
        <label>1</label>
    </ligand>
</feature>
<dbReference type="SUPFAM" id="SSF46626">
    <property type="entry name" value="Cytochrome c"/>
    <property type="match status" value="3"/>
</dbReference>
<keyword evidence="14" id="KW-1185">Reference proteome</keyword>
<dbReference type="OrthoDB" id="9811281at2"/>
<reference evidence="13 14" key="1">
    <citation type="submission" date="2018-07" db="EMBL/GenBank/DDBJ databases">
        <authorList>
            <person name="Quirk P.G."/>
            <person name="Krulwich T.A."/>
        </authorList>
    </citation>
    <scope>NUCLEOTIDE SEQUENCE [LARGE SCALE GENOMIC DNA]</scope>
    <source>
        <strain evidence="13 14">CC-BB4</strain>
    </source>
</reference>
<feature type="binding site" description="axial binding residue" evidence="10">
    <location>
        <position position="321"/>
    </location>
    <ligand>
        <name>heme c</name>
        <dbReference type="ChEBI" id="CHEBI:61717"/>
        <label>3</label>
    </ligand>
    <ligandPart>
        <name>Fe</name>
        <dbReference type="ChEBI" id="CHEBI:18248"/>
    </ligandPart>
</feature>
<feature type="domain" description="Cytochrome c" evidence="12">
    <location>
        <begin position="181"/>
        <end position="289"/>
    </location>
</feature>
<evidence type="ECO:0000256" key="10">
    <source>
        <dbReference type="PIRSR" id="PIRSR000018-51"/>
    </source>
</evidence>